<keyword evidence="4" id="KW-0998">Cell outer membrane</keyword>
<dbReference type="CDD" id="cd07185">
    <property type="entry name" value="OmpA_C-like"/>
    <property type="match status" value="1"/>
</dbReference>
<evidence type="ECO:0000256" key="6">
    <source>
        <dbReference type="SAM" id="MobiDB-lite"/>
    </source>
</evidence>
<dbReference type="InterPro" id="IPR036737">
    <property type="entry name" value="OmpA-like_sf"/>
</dbReference>
<dbReference type="InterPro" id="IPR003367">
    <property type="entry name" value="Thrombospondin_3-like_rpt"/>
</dbReference>
<proteinExistence type="predicted"/>
<dbReference type="InterPro" id="IPR028974">
    <property type="entry name" value="TSP_type-3_rpt"/>
</dbReference>
<evidence type="ECO:0000256" key="5">
    <source>
        <dbReference type="PROSITE-ProRule" id="PRU00473"/>
    </source>
</evidence>
<evidence type="ECO:0000256" key="4">
    <source>
        <dbReference type="ARBA" id="ARBA00023237"/>
    </source>
</evidence>
<evidence type="ECO:0000313" key="8">
    <source>
        <dbReference type="EMBL" id="QHN65958.1"/>
    </source>
</evidence>
<dbReference type="GO" id="GO:0005509">
    <property type="term" value="F:calcium ion binding"/>
    <property type="evidence" value="ECO:0007669"/>
    <property type="project" value="InterPro"/>
</dbReference>
<feature type="region of interest" description="Disordered" evidence="6">
    <location>
        <begin position="677"/>
        <end position="712"/>
    </location>
</feature>
<dbReference type="PANTHER" id="PTHR30329:SF21">
    <property type="entry name" value="LIPOPROTEIN YIAD-RELATED"/>
    <property type="match status" value="1"/>
</dbReference>
<evidence type="ECO:0000256" key="3">
    <source>
        <dbReference type="ARBA" id="ARBA00023136"/>
    </source>
</evidence>
<dbReference type="SUPFAM" id="SSF103647">
    <property type="entry name" value="TSP type-3 repeat"/>
    <property type="match status" value="1"/>
</dbReference>
<comment type="subcellular location">
    <subcellularLocation>
        <location evidence="1">Cell outer membrane</location>
    </subcellularLocation>
</comment>
<keyword evidence="9" id="KW-1185">Reference proteome</keyword>
<dbReference type="Gene3D" id="3.30.1330.60">
    <property type="entry name" value="OmpA-like domain"/>
    <property type="match status" value="1"/>
</dbReference>
<keyword evidence="3 5" id="KW-0472">Membrane</keyword>
<dbReference type="InterPro" id="IPR050330">
    <property type="entry name" value="Bact_OuterMem_StrucFunc"/>
</dbReference>
<dbReference type="GO" id="GO:0009279">
    <property type="term" value="C:cell outer membrane"/>
    <property type="evidence" value="ECO:0007669"/>
    <property type="project" value="UniProtKB-SubCell"/>
</dbReference>
<dbReference type="KEGG" id="bcad:DBX24_08725"/>
<feature type="compositionally biased region" description="Basic and acidic residues" evidence="6">
    <location>
        <begin position="654"/>
        <end position="663"/>
    </location>
</feature>
<dbReference type="EMBL" id="CP029149">
    <property type="protein sequence ID" value="QHN65958.1"/>
    <property type="molecule type" value="Genomic_DNA"/>
</dbReference>
<dbReference type="GO" id="GO:0007155">
    <property type="term" value="P:cell adhesion"/>
    <property type="evidence" value="ECO:0007669"/>
    <property type="project" value="InterPro"/>
</dbReference>
<dbReference type="OrthoDB" id="9805336at2"/>
<dbReference type="AlphaFoldDB" id="A0A6P1QWG1"/>
<dbReference type="Gene3D" id="4.10.1080.10">
    <property type="entry name" value="TSP type-3 repeat"/>
    <property type="match status" value="1"/>
</dbReference>
<feature type="compositionally biased region" description="Basic residues" evidence="6">
    <location>
        <begin position="696"/>
        <end position="712"/>
    </location>
</feature>
<accession>A0A6P1QWG1</accession>
<dbReference type="PRINTS" id="PR01021">
    <property type="entry name" value="OMPADOMAIN"/>
</dbReference>
<sequence length="712" mass="77405">MKRKVIVAGVLLGIFSTTELSAQKYLGLSNSNYSGVYGGQYSPAKVADKKVRLSVNLISVNAMLDNDYYKFTGVDNFKDLGLSTLGQGLSYDAGQKRLSFGVIGETLAPSFQFTTGDRLGFGFSSRIRTFAQGDNINSDFINVLNKNFKNNIAIKDNQEFSLNANGILDLGVKGAYTVVDNDKLRLSLGAALKYYRGLAYNSFISKRYDLNYNFSITNSTINFNNIDWEFYTNLDNENLEETLRKPFSSPNAGTGFGGDFGAELELKGNNAEKPYAFKFGIAVNDIGSIKYKNLNFMSIKGSGVNIDASSIDLLDLNSTADYLQSKGLSVVRSTNRELTTSLPTNLNVYGDYAITKKFFISANASINVVKTNSTNPYYYNFVGVAPRFESKWFDVSVPLSYNLMSKDFKPGLAFRVGPLSLGSDDLKLLFTESKGANAYLGLHFELFKKQAKAIVPPVESPIDSDGDGVFDKDDQCPYIAGPVENNGCPWPDTDGDGVLDKDDACPDVAGAIENNGCPWPDTDGDGVLDKDDKCPTVPGLVENFGCPKAHETVAKEVTLALKDILFNFGKATINPESNKKLDTAAKIIKDSKGGTYLLVGHTDKKGNEAYNLKLSRERAAAVVQALEERGVPADQLKSKGVGSKEATTPATASDAERQKDRRVEVLHITGSEWEALSKSDVPVAKKKVATSAKGKAPAKKAPVRKVAPKKKK</sequence>
<dbReference type="Pfam" id="PF02412">
    <property type="entry name" value="TSP_3"/>
    <property type="match status" value="3"/>
</dbReference>
<feature type="region of interest" description="Disordered" evidence="6">
    <location>
        <begin position="633"/>
        <end position="663"/>
    </location>
</feature>
<reference evidence="8 9" key="1">
    <citation type="submission" date="2018-04" db="EMBL/GenBank/DDBJ databases">
        <title>Characteristic and Complete Genome Sequencing of A Novel Member of Infective Endocarditis Causative Bacteria: Bergeyella cardium QL-PH.</title>
        <authorList>
            <person name="Pan H."/>
            <person name="Sun E."/>
            <person name="Zhang Y."/>
        </authorList>
    </citation>
    <scope>NUCLEOTIDE SEQUENCE [LARGE SCALE GENOMIC DNA]</scope>
    <source>
        <strain evidence="8 9">HPQL</strain>
    </source>
</reference>
<dbReference type="InterPro" id="IPR006664">
    <property type="entry name" value="OMP_bac"/>
</dbReference>
<evidence type="ECO:0000256" key="2">
    <source>
        <dbReference type="ARBA" id="ARBA00022729"/>
    </source>
</evidence>
<dbReference type="Proteomes" id="UP000464318">
    <property type="component" value="Chromosome"/>
</dbReference>
<dbReference type="SUPFAM" id="SSF103088">
    <property type="entry name" value="OmpA-like"/>
    <property type="match status" value="1"/>
</dbReference>
<gene>
    <name evidence="8" type="ORF">DBX24_08725</name>
</gene>
<feature type="domain" description="OmpA-like" evidence="7">
    <location>
        <begin position="553"/>
        <end position="671"/>
    </location>
</feature>
<evidence type="ECO:0000259" key="7">
    <source>
        <dbReference type="PROSITE" id="PS51123"/>
    </source>
</evidence>
<keyword evidence="2" id="KW-0732">Signal</keyword>
<protein>
    <submittedName>
        <fullName evidence="8">OmpA family protein</fullName>
    </submittedName>
</protein>
<evidence type="ECO:0000313" key="9">
    <source>
        <dbReference type="Proteomes" id="UP000464318"/>
    </source>
</evidence>
<dbReference type="Pfam" id="PF00691">
    <property type="entry name" value="OmpA"/>
    <property type="match status" value="1"/>
</dbReference>
<evidence type="ECO:0000256" key="1">
    <source>
        <dbReference type="ARBA" id="ARBA00004442"/>
    </source>
</evidence>
<name>A0A6P1QWG1_9FLAO</name>
<dbReference type="PROSITE" id="PS51123">
    <property type="entry name" value="OMPA_2"/>
    <property type="match status" value="1"/>
</dbReference>
<dbReference type="InterPro" id="IPR006665">
    <property type="entry name" value="OmpA-like"/>
</dbReference>
<dbReference type="PANTHER" id="PTHR30329">
    <property type="entry name" value="STATOR ELEMENT OF FLAGELLAR MOTOR COMPLEX"/>
    <property type="match status" value="1"/>
</dbReference>
<organism evidence="8 9">
    <name type="scientific">Bergeyella cardium</name>
    <dbReference type="NCBI Taxonomy" id="1585976"/>
    <lineage>
        <taxon>Bacteria</taxon>
        <taxon>Pseudomonadati</taxon>
        <taxon>Bacteroidota</taxon>
        <taxon>Flavobacteriia</taxon>
        <taxon>Flavobacteriales</taxon>
        <taxon>Weeksellaceae</taxon>
        <taxon>Bergeyella</taxon>
    </lineage>
</organism>